<gene>
    <name evidence="9" type="ORF">Nepgr_019457</name>
</gene>
<feature type="transmembrane region" description="Helical" evidence="7">
    <location>
        <begin position="96"/>
        <end position="117"/>
    </location>
</feature>
<dbReference type="AlphaFoldDB" id="A0AAD3SX62"/>
<feature type="compositionally biased region" description="Low complexity" evidence="8">
    <location>
        <begin position="1"/>
        <end position="21"/>
    </location>
</feature>
<name>A0AAD3SX62_NEPGR</name>
<evidence type="ECO:0000256" key="6">
    <source>
        <dbReference type="ARBA" id="ARBA00023136"/>
    </source>
</evidence>
<dbReference type="Pfam" id="PF03208">
    <property type="entry name" value="PRA1"/>
    <property type="match status" value="1"/>
</dbReference>
<keyword evidence="7" id="KW-0813">Transport</keyword>
<keyword evidence="5 7" id="KW-1133">Transmembrane helix</keyword>
<feature type="transmembrane region" description="Helical" evidence="7">
    <location>
        <begin position="129"/>
        <end position="153"/>
    </location>
</feature>
<dbReference type="EMBL" id="BSYO01000018">
    <property type="protein sequence ID" value="GMH17616.1"/>
    <property type="molecule type" value="Genomic_DNA"/>
</dbReference>
<sequence>MANYSTATQRSSAASTTSPKAPADPPTNHTEDPRRTTSARRIRVSFSIAWPFNLPSTPEEALARIASNFAYFKLYYAIFLWAVLFISLIPRRKLSLLFLVLMTNVTVMYLLLLKAMPNSNLLKFIDRRAVLAVLAVATAVELILTGAGLHLLITLACTTSVMLGHAVLQVNNGLIVTEEDPSVAHEESGLLNGTDDVVGKV</sequence>
<comment type="similarity">
    <text evidence="3 7">Belongs to the PRA1 family.</text>
</comment>
<feature type="region of interest" description="Disordered" evidence="8">
    <location>
        <begin position="1"/>
        <end position="38"/>
    </location>
</feature>
<dbReference type="PANTHER" id="PTHR38519">
    <property type="entry name" value="PRA1 FAMILY PROTEIN"/>
    <property type="match status" value="1"/>
</dbReference>
<comment type="subcellular location">
    <subcellularLocation>
        <location evidence="2 7">Membrane</location>
        <topology evidence="2 7">Multi-pass membrane protein</topology>
    </subcellularLocation>
</comment>
<keyword evidence="6 7" id="KW-0472">Membrane</keyword>
<evidence type="ECO:0000313" key="9">
    <source>
        <dbReference type="EMBL" id="GMH17616.1"/>
    </source>
</evidence>
<feature type="transmembrane region" description="Helical" evidence="7">
    <location>
        <begin position="74"/>
        <end position="90"/>
    </location>
</feature>
<evidence type="ECO:0000256" key="8">
    <source>
        <dbReference type="SAM" id="MobiDB-lite"/>
    </source>
</evidence>
<reference evidence="9" key="1">
    <citation type="submission" date="2023-05" db="EMBL/GenBank/DDBJ databases">
        <title>Nepenthes gracilis genome sequencing.</title>
        <authorList>
            <person name="Fukushima K."/>
        </authorList>
    </citation>
    <scope>NUCLEOTIDE SEQUENCE</scope>
    <source>
        <strain evidence="9">SING2019-196</strain>
    </source>
</reference>
<keyword evidence="4 7" id="KW-0812">Transmembrane</keyword>
<comment type="caution">
    <text evidence="9">The sequence shown here is derived from an EMBL/GenBank/DDBJ whole genome shotgun (WGS) entry which is preliminary data.</text>
</comment>
<evidence type="ECO:0000256" key="1">
    <source>
        <dbReference type="ARBA" id="ARBA00002501"/>
    </source>
</evidence>
<accession>A0AAD3SX62</accession>
<dbReference type="GO" id="GO:0016192">
    <property type="term" value="P:vesicle-mediated transport"/>
    <property type="evidence" value="ECO:0007669"/>
    <property type="project" value="UniProtKB-ARBA"/>
</dbReference>
<dbReference type="Proteomes" id="UP001279734">
    <property type="component" value="Unassembled WGS sequence"/>
</dbReference>
<dbReference type="InterPro" id="IPR004895">
    <property type="entry name" value="Prenylated_rab_accept_PRA1"/>
</dbReference>
<organism evidence="9 10">
    <name type="scientific">Nepenthes gracilis</name>
    <name type="common">Slender pitcher plant</name>
    <dbReference type="NCBI Taxonomy" id="150966"/>
    <lineage>
        <taxon>Eukaryota</taxon>
        <taxon>Viridiplantae</taxon>
        <taxon>Streptophyta</taxon>
        <taxon>Embryophyta</taxon>
        <taxon>Tracheophyta</taxon>
        <taxon>Spermatophyta</taxon>
        <taxon>Magnoliopsida</taxon>
        <taxon>eudicotyledons</taxon>
        <taxon>Gunneridae</taxon>
        <taxon>Pentapetalae</taxon>
        <taxon>Caryophyllales</taxon>
        <taxon>Nepenthaceae</taxon>
        <taxon>Nepenthes</taxon>
    </lineage>
</organism>
<evidence type="ECO:0000256" key="2">
    <source>
        <dbReference type="ARBA" id="ARBA00004141"/>
    </source>
</evidence>
<dbReference type="GO" id="GO:0016020">
    <property type="term" value="C:membrane"/>
    <property type="evidence" value="ECO:0007669"/>
    <property type="project" value="UniProtKB-SubCell"/>
</dbReference>
<comment type="function">
    <text evidence="1 7">May be involved in both secretory and endocytic intracellular trafficking in the endosomal/prevacuolar compartments.</text>
</comment>
<keyword evidence="10" id="KW-1185">Reference proteome</keyword>
<dbReference type="PANTHER" id="PTHR38519:SF3">
    <property type="entry name" value="PRA1 FAMILY PROTEIN"/>
    <property type="match status" value="1"/>
</dbReference>
<evidence type="ECO:0000256" key="4">
    <source>
        <dbReference type="ARBA" id="ARBA00022692"/>
    </source>
</evidence>
<evidence type="ECO:0000313" key="10">
    <source>
        <dbReference type="Proteomes" id="UP001279734"/>
    </source>
</evidence>
<evidence type="ECO:0000256" key="5">
    <source>
        <dbReference type="ARBA" id="ARBA00022989"/>
    </source>
</evidence>
<evidence type="ECO:0000256" key="3">
    <source>
        <dbReference type="ARBA" id="ARBA00006483"/>
    </source>
</evidence>
<dbReference type="GO" id="GO:0005783">
    <property type="term" value="C:endoplasmic reticulum"/>
    <property type="evidence" value="ECO:0007669"/>
    <property type="project" value="UniProtKB-ARBA"/>
</dbReference>
<proteinExistence type="inferred from homology"/>
<protein>
    <recommendedName>
        <fullName evidence="7">PRA1 family protein</fullName>
    </recommendedName>
</protein>
<evidence type="ECO:0000256" key="7">
    <source>
        <dbReference type="RuleBase" id="RU363107"/>
    </source>
</evidence>